<dbReference type="PROSITE" id="PS51526">
    <property type="entry name" value="RFX_DBD"/>
    <property type="match status" value="1"/>
</dbReference>
<dbReference type="PANTHER" id="PTHR12619:SF5">
    <property type="entry name" value="TRANSCRIPTION FACTOR RFX4"/>
    <property type="match status" value="1"/>
</dbReference>
<dbReference type="GO" id="GO:0000978">
    <property type="term" value="F:RNA polymerase II cis-regulatory region sequence-specific DNA binding"/>
    <property type="evidence" value="ECO:0007669"/>
    <property type="project" value="TreeGrafter"/>
</dbReference>
<evidence type="ECO:0000259" key="3">
    <source>
        <dbReference type="PROSITE" id="PS51526"/>
    </source>
</evidence>
<dbReference type="Proteomes" id="UP000006310">
    <property type="component" value="Chromosome 9"/>
</dbReference>
<dbReference type="eggNOG" id="KOG3712">
    <property type="taxonomic scope" value="Eukaryota"/>
</dbReference>
<dbReference type="AlphaFoldDB" id="J7SA54"/>
<dbReference type="OMA" id="AQYASSC"/>
<dbReference type="GO" id="GO:0000981">
    <property type="term" value="F:DNA-binding transcription factor activity, RNA polymerase II-specific"/>
    <property type="evidence" value="ECO:0007669"/>
    <property type="project" value="TreeGrafter"/>
</dbReference>
<reference evidence="4 5" key="1">
    <citation type="journal article" date="2011" name="Proc. Natl. Acad. Sci. U.S.A.">
        <title>Evolutionary erosion of yeast sex chromosomes by mating-type switching accidents.</title>
        <authorList>
            <person name="Gordon J.L."/>
            <person name="Armisen D."/>
            <person name="Proux-Wera E."/>
            <person name="Oheigeartaigh S.S."/>
            <person name="Byrne K.P."/>
            <person name="Wolfe K.H."/>
        </authorList>
    </citation>
    <scope>NUCLEOTIDE SEQUENCE [LARGE SCALE GENOMIC DNA]</scope>
    <source>
        <strain evidence="5">ATCC MYA-139 / BCRC 22969 / CBS 8797 / CCRC 22969 / KCTC 17520 / NBRC 10181 / NCYC 3082</strain>
    </source>
</reference>
<feature type="compositionally biased region" description="Low complexity" evidence="2">
    <location>
        <begin position="185"/>
        <end position="195"/>
    </location>
</feature>
<dbReference type="OrthoDB" id="10056949at2759"/>
<dbReference type="PANTHER" id="PTHR12619">
    <property type="entry name" value="RFX TRANSCRIPTION FACTOR FAMILY"/>
    <property type="match status" value="1"/>
</dbReference>
<feature type="domain" description="RFX-type winged-helix" evidence="3">
    <location>
        <begin position="316"/>
        <end position="391"/>
    </location>
</feature>
<dbReference type="EMBL" id="HE978322">
    <property type="protein sequence ID" value="CCK71921.1"/>
    <property type="molecule type" value="Genomic_DNA"/>
</dbReference>
<dbReference type="InterPro" id="IPR036388">
    <property type="entry name" value="WH-like_DNA-bd_sf"/>
</dbReference>
<dbReference type="SUPFAM" id="SSF46785">
    <property type="entry name" value="Winged helix' DNA-binding domain"/>
    <property type="match status" value="1"/>
</dbReference>
<dbReference type="Pfam" id="PF02257">
    <property type="entry name" value="RFX_DNA_binding"/>
    <property type="match status" value="1"/>
</dbReference>
<name>J7SA54_HUIN7</name>
<organism evidence="4 5">
    <name type="scientific">Huiozyma naganishii (strain ATCC MYA-139 / BCRC 22969 / CBS 8797 / KCTC 17520 / NBRC 10181 / NCYC 3082 / Yp74L-3)</name>
    <name type="common">Yeast</name>
    <name type="synonym">Kazachstania naganishii</name>
    <dbReference type="NCBI Taxonomy" id="1071383"/>
    <lineage>
        <taxon>Eukaryota</taxon>
        <taxon>Fungi</taxon>
        <taxon>Dikarya</taxon>
        <taxon>Ascomycota</taxon>
        <taxon>Saccharomycotina</taxon>
        <taxon>Saccharomycetes</taxon>
        <taxon>Saccharomycetales</taxon>
        <taxon>Saccharomycetaceae</taxon>
        <taxon>Huiozyma</taxon>
    </lineage>
</organism>
<accession>J7SA54</accession>
<dbReference type="FunFam" id="1.10.10.10:FF:000119">
    <property type="entry name" value="DNA damage and replication checkpoint protein"/>
    <property type="match status" value="1"/>
</dbReference>
<sequence length="806" mass="89464">MSREGINAGNDATAAGLSKLTTSSSPNLQKASPIYDLLHSNGSSSNNKGKVTQLSNSSAKPANILSTQSLTPSGALSVQSLKQNAALLNEPLIPHLQKSHSTSLAAIEKSSSNNNGENNSLPNLPDILANTTHNYTVNLPELSTTNKFNHHLPLLNRSESMFPSTQYRTAVNSPLTQKRSYSHLTATDTSTTASPDRNEETGMKKLSMLPKTEDREPPPAVAAADESYIQTATEDEATQGKEKRMKTGNHLIARRNTQEMIAKSIAEKHLAIPISEYAEVVKKSELEVANMDPQSVSKSTLQTAEQSKERERQIFALLWLMKNCESKHDSYVPRGRIFAQYASSCSQNELKPLSQASLGKLIRTVFPDLTTRRLGTRGQSKYHYCGLKLITDEGEDADDSVGQLFSNKGSIGIKRERTDNQNTRNLAYLDDMEIGKSENVSSKGSRAASPITIPRASEDRAYSLARENSFNRKKVTENGRHVAGGHPNFLFLTNILTSVFDNSEINSPNYKLTLPSITNNIIAKINSQRETDIDMDTVSSLESLYHAYCNGIFENTKFFKFDLLSQHLHMLSSGSVSPQIFDLYTSKELKQWIHECDMITHVAVVKHLSNLVINHNNVTDNTICKLENLVTSYSDRVVKSTYGLPTGLIDSKIAILKQFTTLLKMLLKLLRFITGFVTSYGSFKEGMGRDWATIVNLNDILEMVTANSTHQDTIKLIKEHISTMTATFLHDEGPNSLNNVIISLLKFISDSRLPASELIDSYVRFTNALIGDISLKSTENLLPWLFFNNITVQLFNYSFEVTKFLS</sequence>
<evidence type="ECO:0000256" key="1">
    <source>
        <dbReference type="ARBA" id="ARBA00023125"/>
    </source>
</evidence>
<dbReference type="HOGENOM" id="CLU_011526_2_0_1"/>
<dbReference type="STRING" id="1071383.J7SA54"/>
<dbReference type="GeneID" id="34527664"/>
<feature type="compositionally biased region" description="Polar residues" evidence="2">
    <location>
        <begin position="174"/>
        <end position="184"/>
    </location>
</feature>
<proteinExistence type="predicted"/>
<dbReference type="InterPro" id="IPR003150">
    <property type="entry name" value="DNA-bd_RFX"/>
</dbReference>
<protein>
    <recommendedName>
        <fullName evidence="3">RFX-type winged-helix domain-containing protein</fullName>
    </recommendedName>
</protein>
<dbReference type="RefSeq" id="XP_022466166.1">
    <property type="nucleotide sequence ID" value="XM_022609807.1"/>
</dbReference>
<feature type="region of interest" description="Disordered" evidence="2">
    <location>
        <begin position="174"/>
        <end position="219"/>
    </location>
</feature>
<keyword evidence="1" id="KW-0238">DNA-binding</keyword>
<feature type="region of interest" description="Disordered" evidence="2">
    <location>
        <begin position="36"/>
        <end position="57"/>
    </location>
</feature>
<reference evidence="5" key="2">
    <citation type="submission" date="2012-08" db="EMBL/GenBank/DDBJ databases">
        <title>Genome sequence of Kazachstania naganishii.</title>
        <authorList>
            <person name="Gordon J.L."/>
            <person name="Armisen D."/>
            <person name="Proux-Wera E."/>
            <person name="OhEigeartaigh S.S."/>
            <person name="Byrne K.P."/>
            <person name="Wolfe K.H."/>
        </authorList>
    </citation>
    <scope>NUCLEOTIDE SEQUENCE [LARGE SCALE GENOMIC DNA]</scope>
    <source>
        <strain evidence="5">ATCC MYA-139 / BCRC 22969 / CBS 8797 / CCRC 22969 / KCTC 17520 / NBRC 10181 / NCYC 3082</strain>
    </source>
</reference>
<dbReference type="Pfam" id="PF25340">
    <property type="entry name" value="BCD_RFX"/>
    <property type="match status" value="1"/>
</dbReference>
<evidence type="ECO:0000256" key="2">
    <source>
        <dbReference type="SAM" id="MobiDB-lite"/>
    </source>
</evidence>
<dbReference type="KEGG" id="kng:KNAG_0I01300"/>
<keyword evidence="5" id="KW-1185">Reference proteome</keyword>
<dbReference type="InterPro" id="IPR036390">
    <property type="entry name" value="WH_DNA-bd_sf"/>
</dbReference>
<evidence type="ECO:0000313" key="5">
    <source>
        <dbReference type="Proteomes" id="UP000006310"/>
    </source>
</evidence>
<dbReference type="InterPro" id="IPR039779">
    <property type="entry name" value="RFX-like"/>
</dbReference>
<feature type="compositionally biased region" description="Low complexity" evidence="2">
    <location>
        <begin position="40"/>
        <end position="50"/>
    </location>
</feature>
<dbReference type="Gene3D" id="1.10.10.10">
    <property type="entry name" value="Winged helix-like DNA-binding domain superfamily/Winged helix DNA-binding domain"/>
    <property type="match status" value="1"/>
</dbReference>
<gene>
    <name evidence="4" type="primary">KNAG0I01300</name>
    <name evidence="4" type="ordered locus">KNAG_0I01300</name>
</gene>
<evidence type="ECO:0000313" key="4">
    <source>
        <dbReference type="EMBL" id="CCK71921.1"/>
    </source>
</evidence>
<dbReference type="InterPro" id="IPR057321">
    <property type="entry name" value="RFX1-4/6/8-like_BCD"/>
</dbReference>